<protein>
    <recommendedName>
        <fullName evidence="1">Cupin type-2 domain-containing protein</fullName>
    </recommendedName>
</protein>
<evidence type="ECO:0000259" key="1">
    <source>
        <dbReference type="Pfam" id="PF07883"/>
    </source>
</evidence>
<dbReference type="EMBL" id="BAAAUF010000008">
    <property type="protein sequence ID" value="GAA3029976.1"/>
    <property type="molecule type" value="Genomic_DNA"/>
</dbReference>
<accession>A0ABP6L5U8</accession>
<dbReference type="InterPro" id="IPR011051">
    <property type="entry name" value="RmlC_Cupin_sf"/>
</dbReference>
<gene>
    <name evidence="2" type="ORF">GCM10010448_09960</name>
</gene>
<organism evidence="2 3">
    <name type="scientific">Streptomyces glomeratus</name>
    <dbReference type="NCBI Taxonomy" id="284452"/>
    <lineage>
        <taxon>Bacteria</taxon>
        <taxon>Bacillati</taxon>
        <taxon>Actinomycetota</taxon>
        <taxon>Actinomycetes</taxon>
        <taxon>Kitasatosporales</taxon>
        <taxon>Streptomycetaceae</taxon>
        <taxon>Streptomyces</taxon>
    </lineage>
</organism>
<dbReference type="SUPFAM" id="SSF51182">
    <property type="entry name" value="RmlC-like cupins"/>
    <property type="match status" value="1"/>
</dbReference>
<dbReference type="InterPro" id="IPR013096">
    <property type="entry name" value="Cupin_2"/>
</dbReference>
<name>A0ABP6L5U8_9ACTN</name>
<sequence length="128" mass="13571">MRRLSSESAVLTDEYAIRIGRWSQYQGSDALPFEAMWCVVPPGGTSALDCHPEVELAVVVGGKAAFAVEGGDPEPTPVGTAVLLDPEERHVIHNLSDTEPVTLLSIYWLPESAPAGTAGDAEVTRGGR</sequence>
<dbReference type="InterPro" id="IPR014710">
    <property type="entry name" value="RmlC-like_jellyroll"/>
</dbReference>
<proteinExistence type="predicted"/>
<dbReference type="RefSeq" id="WP_234516441.1">
    <property type="nucleotide sequence ID" value="NZ_BAAAUF010000008.1"/>
</dbReference>
<dbReference type="Pfam" id="PF07883">
    <property type="entry name" value="Cupin_2"/>
    <property type="match status" value="1"/>
</dbReference>
<evidence type="ECO:0000313" key="2">
    <source>
        <dbReference type="EMBL" id="GAA3029976.1"/>
    </source>
</evidence>
<reference evidence="3" key="1">
    <citation type="journal article" date="2019" name="Int. J. Syst. Evol. Microbiol.">
        <title>The Global Catalogue of Microorganisms (GCM) 10K type strain sequencing project: providing services to taxonomists for standard genome sequencing and annotation.</title>
        <authorList>
            <consortium name="The Broad Institute Genomics Platform"/>
            <consortium name="The Broad Institute Genome Sequencing Center for Infectious Disease"/>
            <person name="Wu L."/>
            <person name="Ma J."/>
        </authorList>
    </citation>
    <scope>NUCLEOTIDE SEQUENCE [LARGE SCALE GENOMIC DNA]</scope>
    <source>
        <strain evidence="3">JCM 9091</strain>
    </source>
</reference>
<dbReference type="Gene3D" id="2.60.120.10">
    <property type="entry name" value="Jelly Rolls"/>
    <property type="match status" value="1"/>
</dbReference>
<keyword evidence="3" id="KW-1185">Reference proteome</keyword>
<feature type="domain" description="Cupin type-2" evidence="1">
    <location>
        <begin position="37"/>
        <end position="107"/>
    </location>
</feature>
<dbReference type="Proteomes" id="UP001501532">
    <property type="component" value="Unassembled WGS sequence"/>
</dbReference>
<evidence type="ECO:0000313" key="3">
    <source>
        <dbReference type="Proteomes" id="UP001501532"/>
    </source>
</evidence>
<comment type="caution">
    <text evidence="2">The sequence shown here is derived from an EMBL/GenBank/DDBJ whole genome shotgun (WGS) entry which is preliminary data.</text>
</comment>